<dbReference type="PROSITE" id="PS50600">
    <property type="entry name" value="ULP_PROTEASE"/>
    <property type="match status" value="1"/>
</dbReference>
<dbReference type="GO" id="GO:0008234">
    <property type="term" value="F:cysteine-type peptidase activity"/>
    <property type="evidence" value="ECO:0007669"/>
    <property type="project" value="InterPro"/>
</dbReference>
<dbReference type="Proteomes" id="UP000626092">
    <property type="component" value="Unassembled WGS sequence"/>
</dbReference>
<accession>A0A834GK97</accession>
<feature type="domain" description="Ubiquitin-like protease family profile" evidence="4">
    <location>
        <begin position="1"/>
        <end position="164"/>
    </location>
</feature>
<evidence type="ECO:0000259" key="4">
    <source>
        <dbReference type="PROSITE" id="PS50600"/>
    </source>
</evidence>
<keyword evidence="2" id="KW-0645">Protease</keyword>
<keyword evidence="6" id="KW-1185">Reference proteome</keyword>
<name>A0A834GK97_RHOSS</name>
<evidence type="ECO:0000313" key="5">
    <source>
        <dbReference type="EMBL" id="KAF7132548.1"/>
    </source>
</evidence>
<evidence type="ECO:0000256" key="2">
    <source>
        <dbReference type="ARBA" id="ARBA00022670"/>
    </source>
</evidence>
<evidence type="ECO:0000256" key="3">
    <source>
        <dbReference type="ARBA" id="ARBA00022801"/>
    </source>
</evidence>
<evidence type="ECO:0000313" key="6">
    <source>
        <dbReference type="Proteomes" id="UP000626092"/>
    </source>
</evidence>
<organism evidence="5 6">
    <name type="scientific">Rhododendron simsii</name>
    <name type="common">Sims's rhododendron</name>
    <dbReference type="NCBI Taxonomy" id="118357"/>
    <lineage>
        <taxon>Eukaryota</taxon>
        <taxon>Viridiplantae</taxon>
        <taxon>Streptophyta</taxon>
        <taxon>Embryophyta</taxon>
        <taxon>Tracheophyta</taxon>
        <taxon>Spermatophyta</taxon>
        <taxon>Magnoliopsida</taxon>
        <taxon>eudicotyledons</taxon>
        <taxon>Gunneridae</taxon>
        <taxon>Pentapetalae</taxon>
        <taxon>asterids</taxon>
        <taxon>Ericales</taxon>
        <taxon>Ericaceae</taxon>
        <taxon>Ericoideae</taxon>
        <taxon>Rhodoreae</taxon>
        <taxon>Rhododendron</taxon>
    </lineage>
</organism>
<sequence>MSSMFENQLLCLYKVMKMMTNWLMTMEKSATPRGNNQVPQPKRHMFSCFFVENLQKYETITNPSVLDDEVDPEILGYDLAMCSVLFLPVLLKSPKHWYVIAINQVDKRLEVLDPLSVNCQEKITANADAISGLYKVLQRTRKNLHSDFHIHDCGFYVLRFMEHWTGGRFNTSQLEVNSTPTLVIICRMHNTIAHHRLTLLLL</sequence>
<reference evidence="5" key="1">
    <citation type="submission" date="2019-11" db="EMBL/GenBank/DDBJ databases">
        <authorList>
            <person name="Liu Y."/>
            <person name="Hou J."/>
            <person name="Li T.-Q."/>
            <person name="Guan C.-H."/>
            <person name="Wu X."/>
            <person name="Wu H.-Z."/>
            <person name="Ling F."/>
            <person name="Zhang R."/>
            <person name="Shi X.-G."/>
            <person name="Ren J.-P."/>
            <person name="Chen E.-F."/>
            <person name="Sun J.-M."/>
        </authorList>
    </citation>
    <scope>NUCLEOTIDE SEQUENCE</scope>
    <source>
        <strain evidence="5">Adult_tree_wgs_1</strain>
        <tissue evidence="5">Leaves</tissue>
    </source>
</reference>
<protein>
    <recommendedName>
        <fullName evidence="4">Ubiquitin-like protease family profile domain-containing protein</fullName>
    </recommendedName>
</protein>
<gene>
    <name evidence="5" type="ORF">RHSIM_Rhsim09G0072800</name>
</gene>
<comment type="caution">
    <text evidence="5">The sequence shown here is derived from an EMBL/GenBank/DDBJ whole genome shotgun (WGS) entry which is preliminary data.</text>
</comment>
<dbReference type="InterPro" id="IPR003653">
    <property type="entry name" value="Peptidase_C48_C"/>
</dbReference>
<dbReference type="OrthoDB" id="1712740at2759"/>
<dbReference type="EMBL" id="WJXA01000009">
    <property type="protein sequence ID" value="KAF7132548.1"/>
    <property type="molecule type" value="Genomic_DNA"/>
</dbReference>
<dbReference type="Gene3D" id="3.40.395.10">
    <property type="entry name" value="Adenoviral Proteinase, Chain A"/>
    <property type="match status" value="1"/>
</dbReference>
<comment type="similarity">
    <text evidence="1">Belongs to the peptidase C48 family.</text>
</comment>
<proteinExistence type="inferred from homology"/>
<dbReference type="SUPFAM" id="SSF54001">
    <property type="entry name" value="Cysteine proteinases"/>
    <property type="match status" value="1"/>
</dbReference>
<dbReference type="Pfam" id="PF02902">
    <property type="entry name" value="Peptidase_C48"/>
    <property type="match status" value="1"/>
</dbReference>
<dbReference type="GO" id="GO:0006508">
    <property type="term" value="P:proteolysis"/>
    <property type="evidence" value="ECO:0007669"/>
    <property type="project" value="UniProtKB-KW"/>
</dbReference>
<dbReference type="AlphaFoldDB" id="A0A834GK97"/>
<dbReference type="InterPro" id="IPR038765">
    <property type="entry name" value="Papain-like_cys_pep_sf"/>
</dbReference>
<evidence type="ECO:0000256" key="1">
    <source>
        <dbReference type="ARBA" id="ARBA00005234"/>
    </source>
</evidence>
<keyword evidence="3" id="KW-0378">Hydrolase</keyword>